<protein>
    <recommendedName>
        <fullName evidence="3">DUF2188 domain-containing protein</fullName>
    </recommendedName>
</protein>
<reference evidence="1 2" key="1">
    <citation type="submission" date="2023-07" db="EMBL/GenBank/DDBJ databases">
        <title>Sorghum-associated microbial communities from plants grown in Nebraska, USA.</title>
        <authorList>
            <person name="Schachtman D."/>
        </authorList>
    </citation>
    <scope>NUCLEOTIDE SEQUENCE [LARGE SCALE GENOMIC DNA]</scope>
    <source>
        <strain evidence="1 2">4099</strain>
    </source>
</reference>
<gene>
    <name evidence="1" type="ORF">J2W68_002112</name>
</gene>
<accession>A0ABU1XXQ7</accession>
<name>A0ABU1XXQ7_9GAMM</name>
<dbReference type="RefSeq" id="WP_310235519.1">
    <property type="nucleotide sequence ID" value="NZ_JAVDWO010000007.1"/>
</dbReference>
<comment type="caution">
    <text evidence="1">The sequence shown here is derived from an EMBL/GenBank/DDBJ whole genome shotgun (WGS) entry which is preliminary data.</text>
</comment>
<proteinExistence type="predicted"/>
<evidence type="ECO:0008006" key="3">
    <source>
        <dbReference type="Google" id="ProtNLM"/>
    </source>
</evidence>
<keyword evidence="2" id="KW-1185">Reference proteome</keyword>
<dbReference type="Proteomes" id="UP001256588">
    <property type="component" value="Unassembled WGS sequence"/>
</dbReference>
<organism evidence="1 2">
    <name type="scientific">Luteimonas terrae</name>
    <dbReference type="NCBI Taxonomy" id="1530191"/>
    <lineage>
        <taxon>Bacteria</taxon>
        <taxon>Pseudomonadati</taxon>
        <taxon>Pseudomonadota</taxon>
        <taxon>Gammaproteobacteria</taxon>
        <taxon>Lysobacterales</taxon>
        <taxon>Lysobacteraceae</taxon>
        <taxon>Luteimonas</taxon>
    </lineage>
</organism>
<sequence>MAVSLRSQPDNPHAGRFDRWFAASVPGGTRWRLVRYPNLDAVGKPLGAPEVLHSNTRPDQVVAFATEAEATRIARFVNDEQFPANEEATGAATPMAS</sequence>
<evidence type="ECO:0000313" key="1">
    <source>
        <dbReference type="EMBL" id="MDR7193378.1"/>
    </source>
</evidence>
<evidence type="ECO:0000313" key="2">
    <source>
        <dbReference type="Proteomes" id="UP001256588"/>
    </source>
</evidence>
<dbReference type="EMBL" id="JAVDWO010000007">
    <property type="protein sequence ID" value="MDR7193378.1"/>
    <property type="molecule type" value="Genomic_DNA"/>
</dbReference>